<comment type="cofactor">
    <cofactor evidence="1">
        <name>Mg(2+)</name>
        <dbReference type="ChEBI" id="CHEBI:18420"/>
    </cofactor>
</comment>
<gene>
    <name evidence="8" type="ORF">AB1E22_20405</name>
</gene>
<proteinExistence type="predicted"/>
<evidence type="ECO:0000313" key="8">
    <source>
        <dbReference type="EMBL" id="MEW7315038.1"/>
    </source>
</evidence>
<dbReference type="CDD" id="cd01949">
    <property type="entry name" value="GGDEF"/>
    <property type="match status" value="1"/>
</dbReference>
<dbReference type="NCBIfam" id="TIGR00254">
    <property type="entry name" value="GGDEF"/>
    <property type="match status" value="1"/>
</dbReference>
<keyword evidence="4" id="KW-0547">Nucleotide-binding</keyword>
<evidence type="ECO:0000256" key="2">
    <source>
        <dbReference type="ARBA" id="ARBA00004665"/>
    </source>
</evidence>
<comment type="caution">
    <text evidence="8">The sequence shown here is derived from an EMBL/GenBank/DDBJ whole genome shotgun (WGS) entry which is preliminary data.</text>
</comment>
<comment type="catalytic activity">
    <reaction evidence="5">
        <text>2 GTP = 3',3'-c-di-GMP + 2 diphosphate</text>
        <dbReference type="Rhea" id="RHEA:24898"/>
        <dbReference type="ChEBI" id="CHEBI:33019"/>
        <dbReference type="ChEBI" id="CHEBI:37565"/>
        <dbReference type="ChEBI" id="CHEBI:58805"/>
        <dbReference type="EC" id="2.7.7.65"/>
    </reaction>
</comment>
<comment type="pathway">
    <text evidence="2">Purine metabolism; 3',5'-cyclic di-GMP biosynthesis.</text>
</comment>
<evidence type="ECO:0000256" key="6">
    <source>
        <dbReference type="SAM" id="Phobius"/>
    </source>
</evidence>
<dbReference type="Pfam" id="PF00990">
    <property type="entry name" value="GGDEF"/>
    <property type="match status" value="1"/>
</dbReference>
<protein>
    <recommendedName>
        <fullName evidence="3">diguanylate cyclase</fullName>
        <ecNumber evidence="3">2.7.7.65</ecNumber>
    </recommendedName>
</protein>
<feature type="transmembrane region" description="Helical" evidence="6">
    <location>
        <begin position="155"/>
        <end position="178"/>
    </location>
</feature>
<keyword evidence="8" id="KW-0808">Transferase</keyword>
<dbReference type="EC" id="2.7.7.65" evidence="3"/>
<keyword evidence="9" id="KW-1185">Reference proteome</keyword>
<dbReference type="InterPro" id="IPR043128">
    <property type="entry name" value="Rev_trsase/Diguanyl_cyclase"/>
</dbReference>
<dbReference type="PROSITE" id="PS50887">
    <property type="entry name" value="GGDEF"/>
    <property type="match status" value="1"/>
</dbReference>
<dbReference type="PANTHER" id="PTHR45138">
    <property type="entry name" value="REGULATORY COMPONENTS OF SENSORY TRANSDUCTION SYSTEM"/>
    <property type="match status" value="1"/>
</dbReference>
<reference evidence="8 9" key="1">
    <citation type="submission" date="2024-07" db="EMBL/GenBank/DDBJ databases">
        <authorList>
            <person name="Wang L."/>
        </authorList>
    </citation>
    <scope>NUCLEOTIDE SEQUENCE [LARGE SCALE GENOMIC DNA]</scope>
    <source>
        <strain evidence="8 9">WL359</strain>
    </source>
</reference>
<feature type="transmembrane region" description="Helical" evidence="6">
    <location>
        <begin position="232"/>
        <end position="259"/>
    </location>
</feature>
<dbReference type="SUPFAM" id="SSF55073">
    <property type="entry name" value="Nucleotide cyclase"/>
    <property type="match status" value="1"/>
</dbReference>
<feature type="transmembrane region" description="Helical" evidence="6">
    <location>
        <begin position="65"/>
        <end position="81"/>
    </location>
</feature>
<keyword evidence="6" id="KW-0472">Membrane</keyword>
<dbReference type="InterPro" id="IPR029787">
    <property type="entry name" value="Nucleotide_cyclase"/>
</dbReference>
<dbReference type="RefSeq" id="WP_367597045.1">
    <property type="nucleotide sequence ID" value="NZ_JBFMVT010000002.1"/>
</dbReference>
<feature type="transmembrane region" description="Helical" evidence="6">
    <location>
        <begin position="199"/>
        <end position="220"/>
    </location>
</feature>
<keyword evidence="8" id="KW-0548">Nucleotidyltransferase</keyword>
<dbReference type="Proteomes" id="UP001555342">
    <property type="component" value="Unassembled WGS sequence"/>
</dbReference>
<dbReference type="GO" id="GO:0052621">
    <property type="term" value="F:diguanylate cyclase activity"/>
    <property type="evidence" value="ECO:0007669"/>
    <property type="project" value="UniProtKB-EC"/>
</dbReference>
<evidence type="ECO:0000256" key="1">
    <source>
        <dbReference type="ARBA" id="ARBA00001946"/>
    </source>
</evidence>
<feature type="transmembrane region" description="Helical" evidence="6">
    <location>
        <begin position="87"/>
        <end position="108"/>
    </location>
</feature>
<accession>A0ABV3NZR2</accession>
<dbReference type="InterPro" id="IPR000160">
    <property type="entry name" value="GGDEF_dom"/>
</dbReference>
<evidence type="ECO:0000256" key="5">
    <source>
        <dbReference type="ARBA" id="ARBA00034247"/>
    </source>
</evidence>
<feature type="transmembrane region" description="Helical" evidence="6">
    <location>
        <begin position="271"/>
        <end position="291"/>
    </location>
</feature>
<keyword evidence="4" id="KW-0342">GTP-binding</keyword>
<evidence type="ECO:0000256" key="4">
    <source>
        <dbReference type="ARBA" id="ARBA00023134"/>
    </source>
</evidence>
<feature type="domain" description="GGDEF" evidence="7">
    <location>
        <begin position="335"/>
        <end position="472"/>
    </location>
</feature>
<organism evidence="8 9">
    <name type="scientific">Buttiauxella gaviniae</name>
    <dbReference type="NCBI Taxonomy" id="82990"/>
    <lineage>
        <taxon>Bacteria</taxon>
        <taxon>Pseudomonadati</taxon>
        <taxon>Pseudomonadota</taxon>
        <taxon>Gammaproteobacteria</taxon>
        <taxon>Enterobacterales</taxon>
        <taxon>Enterobacteriaceae</taxon>
        <taxon>Buttiauxella</taxon>
    </lineage>
</organism>
<keyword evidence="6" id="KW-0812">Transmembrane</keyword>
<dbReference type="SMART" id="SM00267">
    <property type="entry name" value="GGDEF"/>
    <property type="match status" value="1"/>
</dbReference>
<feature type="transmembrane region" description="Helical" evidence="6">
    <location>
        <begin position="120"/>
        <end position="143"/>
    </location>
</feature>
<dbReference type="EMBL" id="JBFMVT010000002">
    <property type="protein sequence ID" value="MEW7315038.1"/>
    <property type="molecule type" value="Genomic_DNA"/>
</dbReference>
<dbReference type="InterPro" id="IPR050469">
    <property type="entry name" value="Diguanylate_Cyclase"/>
</dbReference>
<sequence>MSNQAKWAFFSPEKPLANAINIFFVTTLFYFFGASLRLIDELSLFWPLNAVLAAVFVRNPFLNRAVYYFVSFSAMIVYDAFTTHWGWQSAVINLSNMVFIIIVSRLLLRYSRTQDESNWALNAFNLFYACLIGSILSSLLGAAGSNGPSSDYRQFLSLFADWFSEQFSTGVLMVPFLLMAKWPQWEKMPAFHLSKIYPLSGVIISVIASVAIGGAGSLAFPLPALIWCAIRYPLPITALLTLLTGGVEIILVANSIVVIHENQPLMVSEMFSARLGIATMAICPLIVSVSVDAINRLIKQTSLRADYDYLTGIYSRSGLYEALKTKMPSMHLPQHKLCVMLLDIDYFKRINDNYGHECGDVVLKAFAAQLSKVVGNQGLVARLGGEEFVVACSTDCEEQSYILAEKIRQSTELTAFRYQQQSLFITISIGLATTTPEKESLPDAFNILLAEADKYLYLSKRNGRNQTSMASFNALEVHSAQ</sequence>
<name>A0ABV3NZR2_9ENTR</name>
<dbReference type="PANTHER" id="PTHR45138:SF9">
    <property type="entry name" value="DIGUANYLATE CYCLASE DGCM-RELATED"/>
    <property type="match status" value="1"/>
</dbReference>
<evidence type="ECO:0000256" key="3">
    <source>
        <dbReference type="ARBA" id="ARBA00012528"/>
    </source>
</evidence>
<feature type="transmembrane region" description="Helical" evidence="6">
    <location>
        <begin position="16"/>
        <end position="36"/>
    </location>
</feature>
<dbReference type="Gene3D" id="3.30.70.270">
    <property type="match status" value="1"/>
</dbReference>
<evidence type="ECO:0000313" key="9">
    <source>
        <dbReference type="Proteomes" id="UP001555342"/>
    </source>
</evidence>
<keyword evidence="6" id="KW-1133">Transmembrane helix</keyword>
<evidence type="ECO:0000259" key="7">
    <source>
        <dbReference type="PROSITE" id="PS50887"/>
    </source>
</evidence>